<dbReference type="SUPFAM" id="SSF56214">
    <property type="entry name" value="4'-phosphopantetheinyl transferase"/>
    <property type="match status" value="1"/>
</dbReference>
<dbReference type="eggNOG" id="COG0736">
    <property type="taxonomic scope" value="Bacteria"/>
</dbReference>
<evidence type="ECO:0000256" key="4">
    <source>
        <dbReference type="ARBA" id="ARBA00022832"/>
    </source>
</evidence>
<dbReference type="InterPro" id="IPR004568">
    <property type="entry name" value="Ppantetheine-prot_Trfase_dom"/>
</dbReference>
<keyword evidence="1 8" id="KW-0444">Lipid biosynthesis</keyword>
<reference evidence="10 11" key="1">
    <citation type="submission" date="2011-01" db="EMBL/GenBank/DDBJ databases">
        <title>Whole genome sequence of Amphibacillus xylinus NBRC 15112.</title>
        <authorList>
            <person name="Nakazawa H."/>
            <person name="Katano Y."/>
            <person name="Nakamura S."/>
            <person name="Sasagawa M."/>
            <person name="Fukada J."/>
            <person name="Arai T."/>
            <person name="Sasakura N."/>
            <person name="Mochizuki D."/>
            <person name="Hosoyama A."/>
            <person name="Harada K."/>
            <person name="Horikawa H."/>
            <person name="Kato Y."/>
            <person name="Harada T."/>
            <person name="Sasaki K."/>
            <person name="Sekiguchi M."/>
            <person name="Hodoyama M."/>
            <person name="Nishiko R."/>
            <person name="Narita H."/>
            <person name="Hanamaki A."/>
            <person name="Hata C."/>
            <person name="Konno Y."/>
            <person name="Niimura Y."/>
            <person name="Yamazaki S."/>
            <person name="Fujita N."/>
        </authorList>
    </citation>
    <scope>NUCLEOTIDE SEQUENCE [LARGE SCALE GENOMIC DNA]</scope>
    <source>
        <strain evidence="11">ATCC 51415 / DSM 6626 / JCM 7361 / LMG 17667 / NBRC 15112 / Ep01</strain>
    </source>
</reference>
<feature type="binding site" evidence="8">
    <location>
        <position position="59"/>
    </location>
    <ligand>
        <name>Mg(2+)</name>
        <dbReference type="ChEBI" id="CHEBI:18420"/>
    </ligand>
</feature>
<dbReference type="InterPro" id="IPR002582">
    <property type="entry name" value="ACPS"/>
</dbReference>
<dbReference type="Pfam" id="PF01648">
    <property type="entry name" value="ACPS"/>
    <property type="match status" value="1"/>
</dbReference>
<evidence type="ECO:0000259" key="9">
    <source>
        <dbReference type="Pfam" id="PF01648"/>
    </source>
</evidence>
<gene>
    <name evidence="8 10" type="primary">acpS</name>
    <name evidence="10" type="ordered locus">AXY_03420</name>
</gene>
<dbReference type="NCBIfam" id="TIGR00516">
    <property type="entry name" value="acpS"/>
    <property type="match status" value="1"/>
</dbReference>
<dbReference type="STRING" id="698758.AXY_03420"/>
<dbReference type="HOGENOM" id="CLU_089696_1_2_9"/>
<dbReference type="OrthoDB" id="517356at2"/>
<dbReference type="RefSeq" id="WP_015009080.1">
    <property type="nucleotide sequence ID" value="NC_018704.1"/>
</dbReference>
<feature type="domain" description="4'-phosphopantetheinyl transferase" evidence="9">
    <location>
        <begin position="4"/>
        <end position="112"/>
    </location>
</feature>
<keyword evidence="6 8" id="KW-0443">Lipid metabolism</keyword>
<keyword evidence="7 8" id="KW-0275">Fatty acid biosynthesis</keyword>
<comment type="similarity">
    <text evidence="8">Belongs to the P-Pant transferase superfamily. AcpS family.</text>
</comment>
<evidence type="ECO:0000313" key="10">
    <source>
        <dbReference type="EMBL" id="BAM46474.1"/>
    </source>
</evidence>
<evidence type="ECO:0000256" key="1">
    <source>
        <dbReference type="ARBA" id="ARBA00022516"/>
    </source>
</evidence>
<organism evidence="10 11">
    <name type="scientific">Amphibacillus xylanus (strain ATCC 51415 / DSM 6626 / JCM 7361 / LMG 17667 / NBRC 15112 / Ep01)</name>
    <dbReference type="NCBI Taxonomy" id="698758"/>
    <lineage>
        <taxon>Bacteria</taxon>
        <taxon>Bacillati</taxon>
        <taxon>Bacillota</taxon>
        <taxon>Bacilli</taxon>
        <taxon>Bacillales</taxon>
        <taxon>Bacillaceae</taxon>
        <taxon>Amphibacillus</taxon>
    </lineage>
</organism>
<evidence type="ECO:0000256" key="2">
    <source>
        <dbReference type="ARBA" id="ARBA00022679"/>
    </source>
</evidence>
<dbReference type="HAMAP" id="MF_00101">
    <property type="entry name" value="AcpS"/>
    <property type="match status" value="1"/>
</dbReference>
<sequence length="118" mass="13268">MIIGIGIDIIELDRIETILQRNPRIVKKILTQEEETLFNQKNTAHAKVEFLAGRFAGKEAFSKAYGTGIGKISFHDIKILTGDLGQPVLQFAHTHQFKTHISISHSRTYAIAQVILEQ</sequence>
<name>K0IVJ0_AMPXN</name>
<comment type="cofactor">
    <cofactor evidence="8">
        <name>Mg(2+)</name>
        <dbReference type="ChEBI" id="CHEBI:18420"/>
    </cofactor>
</comment>
<dbReference type="EMBL" id="AP012050">
    <property type="protein sequence ID" value="BAM46474.1"/>
    <property type="molecule type" value="Genomic_DNA"/>
</dbReference>
<keyword evidence="3 8" id="KW-0479">Metal-binding</keyword>
<dbReference type="GO" id="GO:0005737">
    <property type="term" value="C:cytoplasm"/>
    <property type="evidence" value="ECO:0007669"/>
    <property type="project" value="UniProtKB-SubCell"/>
</dbReference>
<comment type="subcellular location">
    <subcellularLocation>
        <location evidence="8">Cytoplasm</location>
    </subcellularLocation>
</comment>
<dbReference type="Proteomes" id="UP000006294">
    <property type="component" value="Chromosome"/>
</dbReference>
<keyword evidence="5 8" id="KW-0460">Magnesium</keyword>
<dbReference type="KEGG" id="axl:AXY_03420"/>
<dbReference type="AlphaFoldDB" id="K0IVJ0"/>
<evidence type="ECO:0000256" key="8">
    <source>
        <dbReference type="HAMAP-Rule" id="MF_00101"/>
    </source>
</evidence>
<dbReference type="GO" id="GO:0006633">
    <property type="term" value="P:fatty acid biosynthetic process"/>
    <property type="evidence" value="ECO:0007669"/>
    <property type="project" value="UniProtKB-UniRule"/>
</dbReference>
<dbReference type="EC" id="2.7.8.7" evidence="8"/>
<comment type="function">
    <text evidence="8">Transfers the 4'-phosphopantetheine moiety from coenzyme A to a Ser of acyl-carrier-protein.</text>
</comment>
<evidence type="ECO:0000256" key="7">
    <source>
        <dbReference type="ARBA" id="ARBA00023160"/>
    </source>
</evidence>
<proteinExistence type="inferred from homology"/>
<comment type="catalytic activity">
    <reaction evidence="8">
        <text>apo-[ACP] + CoA = holo-[ACP] + adenosine 3',5'-bisphosphate + H(+)</text>
        <dbReference type="Rhea" id="RHEA:12068"/>
        <dbReference type="Rhea" id="RHEA-COMP:9685"/>
        <dbReference type="Rhea" id="RHEA-COMP:9690"/>
        <dbReference type="ChEBI" id="CHEBI:15378"/>
        <dbReference type="ChEBI" id="CHEBI:29999"/>
        <dbReference type="ChEBI" id="CHEBI:57287"/>
        <dbReference type="ChEBI" id="CHEBI:58343"/>
        <dbReference type="ChEBI" id="CHEBI:64479"/>
        <dbReference type="EC" id="2.7.8.7"/>
    </reaction>
</comment>
<dbReference type="InterPro" id="IPR008278">
    <property type="entry name" value="4-PPantetheinyl_Trfase_dom"/>
</dbReference>
<dbReference type="InterPro" id="IPR037143">
    <property type="entry name" value="4-PPantetheinyl_Trfase_dom_sf"/>
</dbReference>
<dbReference type="NCBIfam" id="TIGR00556">
    <property type="entry name" value="pantethn_trn"/>
    <property type="match status" value="1"/>
</dbReference>
<keyword evidence="4 8" id="KW-0276">Fatty acid metabolism</keyword>
<dbReference type="GO" id="GO:0008897">
    <property type="term" value="F:holo-[acyl-carrier-protein] synthase activity"/>
    <property type="evidence" value="ECO:0007669"/>
    <property type="project" value="UniProtKB-UniRule"/>
</dbReference>
<evidence type="ECO:0000256" key="6">
    <source>
        <dbReference type="ARBA" id="ARBA00023098"/>
    </source>
</evidence>
<accession>K0IVJ0</accession>
<keyword evidence="2 8" id="KW-0808">Transferase</keyword>
<protein>
    <recommendedName>
        <fullName evidence="8">Holo-[acyl-carrier-protein] synthase</fullName>
        <shortName evidence="8">Holo-ACP synthase</shortName>
        <ecNumber evidence="8">2.7.8.7</ecNumber>
    </recommendedName>
    <alternativeName>
        <fullName evidence="8">4'-phosphopantetheinyl transferase AcpS</fullName>
    </alternativeName>
</protein>
<evidence type="ECO:0000256" key="3">
    <source>
        <dbReference type="ARBA" id="ARBA00022723"/>
    </source>
</evidence>
<feature type="binding site" evidence="8">
    <location>
        <position position="8"/>
    </location>
    <ligand>
        <name>Mg(2+)</name>
        <dbReference type="ChEBI" id="CHEBI:18420"/>
    </ligand>
</feature>
<keyword evidence="8" id="KW-0963">Cytoplasm</keyword>
<evidence type="ECO:0000313" key="11">
    <source>
        <dbReference type="Proteomes" id="UP000006294"/>
    </source>
</evidence>
<dbReference type="GO" id="GO:0000287">
    <property type="term" value="F:magnesium ion binding"/>
    <property type="evidence" value="ECO:0007669"/>
    <property type="project" value="UniProtKB-UniRule"/>
</dbReference>
<dbReference type="PATRIC" id="fig|698758.3.peg.345"/>
<evidence type="ECO:0000256" key="5">
    <source>
        <dbReference type="ARBA" id="ARBA00022842"/>
    </source>
</evidence>
<dbReference type="Gene3D" id="3.90.470.20">
    <property type="entry name" value="4'-phosphopantetheinyl transferase domain"/>
    <property type="match status" value="1"/>
</dbReference>
<keyword evidence="11" id="KW-1185">Reference proteome</keyword>